<dbReference type="EMBL" id="JBHSIT010000004">
    <property type="protein sequence ID" value="MFC4908888.1"/>
    <property type="molecule type" value="Genomic_DNA"/>
</dbReference>
<dbReference type="Gene3D" id="3.40.50.1820">
    <property type="entry name" value="alpha/beta hydrolase"/>
    <property type="match status" value="1"/>
</dbReference>
<dbReference type="GO" id="GO:0016787">
    <property type="term" value="F:hydrolase activity"/>
    <property type="evidence" value="ECO:0007669"/>
    <property type="project" value="UniProtKB-KW"/>
</dbReference>
<accession>A0ABV9U065</accession>
<keyword evidence="3" id="KW-1185">Reference proteome</keyword>
<dbReference type="InterPro" id="IPR000073">
    <property type="entry name" value="AB_hydrolase_1"/>
</dbReference>
<gene>
    <name evidence="2" type="ORF">ACFPCY_16310</name>
</gene>
<organism evidence="2 3">
    <name type="scientific">Actinomadura gamaensis</name>
    <dbReference type="NCBI Taxonomy" id="1763541"/>
    <lineage>
        <taxon>Bacteria</taxon>
        <taxon>Bacillati</taxon>
        <taxon>Actinomycetota</taxon>
        <taxon>Actinomycetes</taxon>
        <taxon>Streptosporangiales</taxon>
        <taxon>Thermomonosporaceae</taxon>
        <taxon>Actinomadura</taxon>
    </lineage>
</organism>
<name>A0ABV9U065_9ACTN</name>
<dbReference type="Pfam" id="PF12697">
    <property type="entry name" value="Abhydrolase_6"/>
    <property type="match status" value="1"/>
</dbReference>
<dbReference type="InterPro" id="IPR050266">
    <property type="entry name" value="AB_hydrolase_sf"/>
</dbReference>
<dbReference type="PANTHER" id="PTHR43798">
    <property type="entry name" value="MONOACYLGLYCEROL LIPASE"/>
    <property type="match status" value="1"/>
</dbReference>
<dbReference type="Proteomes" id="UP001595872">
    <property type="component" value="Unassembled WGS sequence"/>
</dbReference>
<reference evidence="3" key="1">
    <citation type="journal article" date="2019" name="Int. J. Syst. Evol. Microbiol.">
        <title>The Global Catalogue of Microorganisms (GCM) 10K type strain sequencing project: providing services to taxonomists for standard genome sequencing and annotation.</title>
        <authorList>
            <consortium name="The Broad Institute Genomics Platform"/>
            <consortium name="The Broad Institute Genome Sequencing Center for Infectious Disease"/>
            <person name="Wu L."/>
            <person name="Ma J."/>
        </authorList>
    </citation>
    <scope>NUCLEOTIDE SEQUENCE [LARGE SCALE GENOMIC DNA]</scope>
    <source>
        <strain evidence="3">KLKA75</strain>
    </source>
</reference>
<dbReference type="RefSeq" id="WP_378255930.1">
    <property type="nucleotide sequence ID" value="NZ_JBHSIT010000004.1"/>
</dbReference>
<evidence type="ECO:0000313" key="3">
    <source>
        <dbReference type="Proteomes" id="UP001595872"/>
    </source>
</evidence>
<feature type="domain" description="AB hydrolase-1" evidence="1">
    <location>
        <begin position="25"/>
        <end position="261"/>
    </location>
</feature>
<proteinExistence type="predicted"/>
<dbReference type="PANTHER" id="PTHR43798:SF33">
    <property type="entry name" value="HYDROLASE, PUTATIVE (AFU_ORTHOLOGUE AFUA_2G14860)-RELATED"/>
    <property type="match status" value="1"/>
</dbReference>
<protein>
    <submittedName>
        <fullName evidence="2">Alpha/beta fold hydrolase</fullName>
    </submittedName>
</protein>
<evidence type="ECO:0000313" key="2">
    <source>
        <dbReference type="EMBL" id="MFC4908888.1"/>
    </source>
</evidence>
<dbReference type="SUPFAM" id="SSF53474">
    <property type="entry name" value="alpha/beta-Hydrolases"/>
    <property type="match status" value="1"/>
</dbReference>
<keyword evidence="2" id="KW-0378">Hydrolase</keyword>
<sequence length="278" mass="29319">MFRPNGNLPGEVHASVVGPADGPRVVFVHGSLSWGDDPVSGFAAQRGLADRFRLVLMDRRGHGGSPDAGPVFRSDYLADADDVAELLGDGAHLVGHSYGAVGAMIAAARRADAVRSLVLIEPGCYQAAADDPQVAAALRANREAYADVPDLTPEQWLRAATESVGLPPMEPTEERLRAAASAAAERVCWEAGIPVPALSVAPFPKLVVSGTWETAPDLYRERGGGPLLACARVTAERIGARHVSIPGSAHYPHVDAPDTLNKLLAAFWDDAEAKRSRA</sequence>
<comment type="caution">
    <text evidence="2">The sequence shown here is derived from an EMBL/GenBank/DDBJ whole genome shotgun (WGS) entry which is preliminary data.</text>
</comment>
<evidence type="ECO:0000259" key="1">
    <source>
        <dbReference type="Pfam" id="PF12697"/>
    </source>
</evidence>
<dbReference type="InterPro" id="IPR029058">
    <property type="entry name" value="AB_hydrolase_fold"/>
</dbReference>